<keyword evidence="3" id="KW-1185">Reference proteome</keyword>
<dbReference type="EMBL" id="JBIRGH010000012">
    <property type="protein sequence ID" value="MFH8586741.1"/>
    <property type="molecule type" value="Genomic_DNA"/>
</dbReference>
<organism evidence="2 3">
    <name type="scientific">Streptomyces celluloflavus</name>
    <dbReference type="NCBI Taxonomy" id="58344"/>
    <lineage>
        <taxon>Bacteria</taxon>
        <taxon>Bacillati</taxon>
        <taxon>Actinomycetota</taxon>
        <taxon>Actinomycetes</taxon>
        <taxon>Kitasatosporales</taxon>
        <taxon>Streptomycetaceae</taxon>
        <taxon>Streptomyces</taxon>
    </lineage>
</organism>
<sequence>MSTLANQLAAAERTEVARGIRLLLARPLLTEAADPAGFELVRRRREPLAKWFDYTCGWSLVVEPRRGYARLAKVRAHADASRPARRARSGRAPFDRRRYVLLCVTAAELLSMPMTTIGLLADRVVQATAADQALPAFDPVHRPERMAFVDVLKLLESYGVLRAVDGATETYVESAEAKVLYGVDTTLLMRLPAAPVGASGLAVPPDEVPARFEDLLTGIVRERRYGGAAGDGTADDAPGTGAATEPQRNLWLRHSVLRRLFDDPVVYRAELTEEELAYVTSLTGRQILRRSVEQAGLLLEERAEGFLLVDPDGIATDVRFPDDTSTARVAALLLLEPVRAAPAGLLPEQLAEAGADLLRRFPRWAKAYQSQEGAARLADDAVRVLRDTGLVHRVGGRVVARPAAHRYRVAETMTMTTSADTGAGRRKTGKRREVTGAAAPAGGPDEGDEQ</sequence>
<feature type="region of interest" description="Disordered" evidence="1">
    <location>
        <begin position="415"/>
        <end position="450"/>
    </location>
</feature>
<accession>A0ABW7RFB3</accession>
<dbReference type="Pfam" id="PF09661">
    <property type="entry name" value="DUF2398"/>
    <property type="match status" value="1"/>
</dbReference>
<name>A0ABW7RFB3_9ACTN</name>
<gene>
    <name evidence="2" type="ORF">ACH4GP_20475</name>
</gene>
<protein>
    <submittedName>
        <fullName evidence="2">TIGR02678 family protein</fullName>
    </submittedName>
</protein>
<evidence type="ECO:0000313" key="3">
    <source>
        <dbReference type="Proteomes" id="UP001610990"/>
    </source>
</evidence>
<dbReference type="Proteomes" id="UP001610990">
    <property type="component" value="Unassembled WGS sequence"/>
</dbReference>
<reference evidence="2 3" key="1">
    <citation type="submission" date="2024-10" db="EMBL/GenBank/DDBJ databases">
        <title>The Natural Products Discovery Center: Release of the First 8490 Sequenced Strains for Exploring Actinobacteria Biosynthetic Diversity.</title>
        <authorList>
            <person name="Kalkreuter E."/>
            <person name="Kautsar S.A."/>
            <person name="Yang D."/>
            <person name="Bader C.D."/>
            <person name="Teijaro C.N."/>
            <person name="Fluegel L."/>
            <person name="Davis C.M."/>
            <person name="Simpson J.R."/>
            <person name="Lauterbach L."/>
            <person name="Steele A.D."/>
            <person name="Gui C."/>
            <person name="Meng S."/>
            <person name="Li G."/>
            <person name="Viehrig K."/>
            <person name="Ye F."/>
            <person name="Su P."/>
            <person name="Kiefer A.F."/>
            <person name="Nichols A."/>
            <person name="Cepeda A.J."/>
            <person name="Yan W."/>
            <person name="Fan B."/>
            <person name="Jiang Y."/>
            <person name="Adhikari A."/>
            <person name="Zheng C.-J."/>
            <person name="Schuster L."/>
            <person name="Cowan T.M."/>
            <person name="Smanski M.J."/>
            <person name="Chevrette M.G."/>
            <person name="De Carvalho L.P.S."/>
            <person name="Shen B."/>
        </authorList>
    </citation>
    <scope>NUCLEOTIDE SEQUENCE [LARGE SCALE GENOMIC DNA]</scope>
    <source>
        <strain evidence="2 3">NPDC018013</strain>
    </source>
</reference>
<evidence type="ECO:0000313" key="2">
    <source>
        <dbReference type="EMBL" id="MFH8586741.1"/>
    </source>
</evidence>
<comment type="caution">
    <text evidence="2">The sequence shown here is derived from an EMBL/GenBank/DDBJ whole genome shotgun (WGS) entry which is preliminary data.</text>
</comment>
<dbReference type="NCBIfam" id="TIGR02678">
    <property type="entry name" value="TIGR02678 family protein"/>
    <property type="match status" value="1"/>
</dbReference>
<dbReference type="RefSeq" id="WP_397673837.1">
    <property type="nucleotide sequence ID" value="NZ_JBIRFW010000017.1"/>
</dbReference>
<evidence type="ECO:0000256" key="1">
    <source>
        <dbReference type="SAM" id="MobiDB-lite"/>
    </source>
</evidence>
<proteinExistence type="predicted"/>
<dbReference type="InterPro" id="IPR013494">
    <property type="entry name" value="CHP02678"/>
</dbReference>